<evidence type="ECO:0000256" key="3">
    <source>
        <dbReference type="ARBA" id="ARBA00022452"/>
    </source>
</evidence>
<dbReference type="OrthoDB" id="7801681at2"/>
<comment type="function">
    <text evidence="10">Forms passive diffusion pores that allow small molecular weight hydrophilic materials across the outer membrane.</text>
</comment>
<dbReference type="GO" id="GO:0015288">
    <property type="term" value="F:porin activity"/>
    <property type="evidence" value="ECO:0007669"/>
    <property type="project" value="UniProtKB-KW"/>
</dbReference>
<evidence type="ECO:0000256" key="5">
    <source>
        <dbReference type="ARBA" id="ARBA00022729"/>
    </source>
</evidence>
<proteinExistence type="inferred from homology"/>
<evidence type="ECO:0000256" key="7">
    <source>
        <dbReference type="ARBA" id="ARBA00023114"/>
    </source>
</evidence>
<protein>
    <recommendedName>
        <fullName evidence="10">Porin</fullName>
    </recommendedName>
</protein>
<comment type="caution">
    <text evidence="11">The sequence shown here is derived from an EMBL/GenBank/DDBJ whole genome shotgun (WGS) entry which is preliminary data.</text>
</comment>
<comment type="subcellular location">
    <subcellularLocation>
        <location evidence="10">Cell outer membrane</location>
        <topology evidence="10">Multi-pass membrane protein</topology>
    </subcellularLocation>
</comment>
<keyword evidence="6 10" id="KW-0406">Ion transport</keyword>
<accession>A0A5C4JVJ3</accession>
<dbReference type="GO" id="GO:0046930">
    <property type="term" value="C:pore complex"/>
    <property type="evidence" value="ECO:0007669"/>
    <property type="project" value="UniProtKB-KW"/>
</dbReference>
<dbReference type="Proteomes" id="UP000307874">
    <property type="component" value="Unassembled WGS sequence"/>
</dbReference>
<sequence>MASLRSCDDYQGLWRVLTMKTNFFLIGSASLLAAATGAKAADPVVMIEPVTANYVEVCDAFGSGYFYIPGTETCLDIGGYVRFETKFGGIQTGSAADGDWYPYVKTNLEITAKSDTELGTLTSRMVPELYFYSNGTGDDFAFDEAYIDIGDALALRAGYIKGYWNEDLWGELDNIDNVSRYNAIRIAYNGADHFQAALELDAMTPGNVGLSDTNYPKLGLAARLGYIVSDSNYFKFDAAWDTYNETYALRPWAGVGIGPGTFEIAGLYESGFIAYGPDFTAANWNDSPIAGTYLKYAVAANYYFNVTENFILSPQTQYNVASNDKVFWEAGATADWEIVDDFHLRTNINYAFLDDSWNQQNWFGWVRLERDF</sequence>
<keyword evidence="2 10" id="KW-0813">Transport</keyword>
<keyword evidence="5 10" id="KW-0732">Signal</keyword>
<evidence type="ECO:0000313" key="11">
    <source>
        <dbReference type="EMBL" id="TNB49250.1"/>
    </source>
</evidence>
<keyword evidence="8 10" id="KW-0472">Membrane</keyword>
<evidence type="ECO:0000313" key="12">
    <source>
        <dbReference type="Proteomes" id="UP000307874"/>
    </source>
</evidence>
<comment type="domain">
    <text evidence="10">Consists of 16-stranded beta-barrel sheets, with large surface-exposed loops, that form a transmembrane pore at the center of each barrel. The pore is partially ocluded by a peptide loop that folds into the pore lumen.</text>
</comment>
<dbReference type="InterPro" id="IPR003684">
    <property type="entry name" value="Porin_alphabac"/>
</dbReference>
<keyword evidence="4 10" id="KW-0812">Transmembrane</keyword>
<gene>
    <name evidence="11" type="ORF">FF124_04485</name>
</gene>
<evidence type="ECO:0000256" key="8">
    <source>
        <dbReference type="ARBA" id="ARBA00023136"/>
    </source>
</evidence>
<name>A0A5C4JVJ3_9HYPH</name>
<dbReference type="GO" id="GO:0009279">
    <property type="term" value="C:cell outer membrane"/>
    <property type="evidence" value="ECO:0007669"/>
    <property type="project" value="UniProtKB-SubCell"/>
</dbReference>
<feature type="chain" id="PRO_5023135616" description="Porin" evidence="10">
    <location>
        <begin position="41"/>
        <end position="372"/>
    </location>
</feature>
<evidence type="ECO:0000256" key="10">
    <source>
        <dbReference type="RuleBase" id="RU364005"/>
    </source>
</evidence>
<dbReference type="EMBL" id="VCLB01000002">
    <property type="protein sequence ID" value="TNB49250.1"/>
    <property type="molecule type" value="Genomic_DNA"/>
</dbReference>
<comment type="similarity">
    <text evidence="1 10">Belongs to the alphaproteobacteria porin family.</text>
</comment>
<reference evidence="11 12" key="1">
    <citation type="submission" date="2019-05" db="EMBL/GenBank/DDBJ databases">
        <authorList>
            <person name="Lee S.D."/>
        </authorList>
    </citation>
    <scope>NUCLEOTIDE SEQUENCE [LARGE SCALE GENOMIC DNA]</scope>
    <source>
        <strain evidence="11 12">GH2-6</strain>
    </source>
</reference>
<dbReference type="AlphaFoldDB" id="A0A5C4JVJ3"/>
<evidence type="ECO:0000256" key="2">
    <source>
        <dbReference type="ARBA" id="ARBA00022448"/>
    </source>
</evidence>
<keyword evidence="7 10" id="KW-0626">Porin</keyword>
<dbReference type="GO" id="GO:0006811">
    <property type="term" value="P:monoatomic ion transport"/>
    <property type="evidence" value="ECO:0007669"/>
    <property type="project" value="UniProtKB-KW"/>
</dbReference>
<evidence type="ECO:0000256" key="1">
    <source>
        <dbReference type="ARBA" id="ARBA00009521"/>
    </source>
</evidence>
<organism evidence="11 12">
    <name type="scientific">Martelella lutilitoris</name>
    <dbReference type="NCBI Taxonomy" id="2583532"/>
    <lineage>
        <taxon>Bacteria</taxon>
        <taxon>Pseudomonadati</taxon>
        <taxon>Pseudomonadota</taxon>
        <taxon>Alphaproteobacteria</taxon>
        <taxon>Hyphomicrobiales</taxon>
        <taxon>Aurantimonadaceae</taxon>
        <taxon>Martelella</taxon>
    </lineage>
</organism>
<evidence type="ECO:0000256" key="4">
    <source>
        <dbReference type="ARBA" id="ARBA00022692"/>
    </source>
</evidence>
<reference evidence="11 12" key="2">
    <citation type="submission" date="2019-06" db="EMBL/GenBank/DDBJ databases">
        <title>Martelella lutilitoris sp. nov., isolated from a tidal mudflat.</title>
        <authorList>
            <person name="Kim Y.-J."/>
        </authorList>
    </citation>
    <scope>NUCLEOTIDE SEQUENCE [LARGE SCALE GENOMIC DNA]</scope>
    <source>
        <strain evidence="11 12">GH2-6</strain>
    </source>
</reference>
<evidence type="ECO:0000256" key="9">
    <source>
        <dbReference type="ARBA" id="ARBA00023237"/>
    </source>
</evidence>
<feature type="signal peptide" evidence="10">
    <location>
        <begin position="1"/>
        <end position="40"/>
    </location>
</feature>
<evidence type="ECO:0000256" key="6">
    <source>
        <dbReference type="ARBA" id="ARBA00023065"/>
    </source>
</evidence>
<dbReference type="Pfam" id="PF02530">
    <property type="entry name" value="Porin_2"/>
    <property type="match status" value="1"/>
</dbReference>
<keyword evidence="3 10" id="KW-1134">Transmembrane beta strand</keyword>
<keyword evidence="9 10" id="KW-0998">Cell outer membrane</keyword>
<keyword evidence="12" id="KW-1185">Reference proteome</keyword>